<evidence type="ECO:0000256" key="5">
    <source>
        <dbReference type="ARBA" id="ARBA00023136"/>
    </source>
</evidence>
<feature type="transmembrane region" description="Helical" evidence="6">
    <location>
        <begin position="395"/>
        <end position="416"/>
    </location>
</feature>
<dbReference type="PANTHER" id="PTHR43385">
    <property type="entry name" value="RIBOFLAVIN TRANSPORTER RIBJ"/>
    <property type="match status" value="1"/>
</dbReference>
<sequence>MRAMSPPLVLPLLLLLCTCGAAAEDNRRQPRLALRSKKDAELTRLRSGSTVPSTTLTAARLGAAQTAPVVQQESSRAGVLGLLGGVMIHLACGSMYTWGNLLSYMPPHLKYWSGDASGKGLPDAQLVLPFILVSQMTGMPLGPMLEKFMGPRLTALLGALMMGCGVTLAASAKTLKHFVLLWSVMFGLGVGIAYQQPFITGARWFPKKKGMVTGAIISGLGVSAFLFNILSTKLINPKNLEAVNDAFPPEIYASWPSLLRTLGLIYGTLAVVGALLQSNPNSHDAKYPLLDYFSRSRAPHTSAARGTSPSTPKASVTSAAQPSVTSLVFSRQFAIYWLMILNSAVSGLNIIGSYKTFGAKQPHLNSDAFLSLVGSLASILGNAAGRFAWGAFADIFGFKTPFMILTVIQAVTMMFFKQLAATRATFTMATVVMLFCMGGNFAMFPAQAMRVYGASGASVYSFLFTAFGAASLLGPRLATVLLKRGGFELVFRSLGALSFVSLVLAATCM</sequence>
<keyword evidence="2" id="KW-0813">Transport</keyword>
<dbReference type="Gene3D" id="1.20.1250.20">
    <property type="entry name" value="MFS general substrate transporter like domains"/>
    <property type="match status" value="2"/>
</dbReference>
<dbReference type="PANTHER" id="PTHR43385:SF1">
    <property type="entry name" value="RIBOFLAVIN TRANSPORTER RIBJ"/>
    <property type="match status" value="1"/>
</dbReference>
<dbReference type="Pfam" id="PF07690">
    <property type="entry name" value="MFS_1"/>
    <property type="match status" value="1"/>
</dbReference>
<feature type="transmembrane region" description="Helical" evidence="6">
    <location>
        <begin position="179"/>
        <end position="199"/>
    </location>
</feature>
<dbReference type="GO" id="GO:0016020">
    <property type="term" value="C:membrane"/>
    <property type="evidence" value="ECO:0007669"/>
    <property type="project" value="UniProtKB-SubCell"/>
</dbReference>
<dbReference type="EMBL" id="HBIZ01038971">
    <property type="protein sequence ID" value="CAE0772237.1"/>
    <property type="molecule type" value="Transcribed_RNA"/>
</dbReference>
<evidence type="ECO:0000256" key="3">
    <source>
        <dbReference type="ARBA" id="ARBA00022692"/>
    </source>
</evidence>
<dbReference type="InterPro" id="IPR020846">
    <property type="entry name" value="MFS_dom"/>
</dbReference>
<feature type="transmembrane region" description="Helical" evidence="6">
    <location>
        <begin position="369"/>
        <end position="389"/>
    </location>
</feature>
<keyword evidence="4 6" id="KW-1133">Transmembrane helix</keyword>
<keyword evidence="3 6" id="KW-0812">Transmembrane</keyword>
<dbReference type="GO" id="GO:0022857">
    <property type="term" value="F:transmembrane transporter activity"/>
    <property type="evidence" value="ECO:0007669"/>
    <property type="project" value="InterPro"/>
</dbReference>
<feature type="chain" id="PRO_5030840449" description="Major facilitator superfamily (MFS) profile domain-containing protein" evidence="7">
    <location>
        <begin position="24"/>
        <end position="509"/>
    </location>
</feature>
<keyword evidence="5 6" id="KW-0472">Membrane</keyword>
<feature type="transmembrane region" description="Helical" evidence="6">
    <location>
        <begin position="459"/>
        <end position="482"/>
    </location>
</feature>
<accession>A0A7S4BPJ4</accession>
<feature type="transmembrane region" description="Helical" evidence="6">
    <location>
        <begin position="77"/>
        <end position="99"/>
    </location>
</feature>
<organism evidence="9">
    <name type="scientific">Chrysotila carterae</name>
    <name type="common">Marine alga</name>
    <name type="synonym">Syracosphaera carterae</name>
    <dbReference type="NCBI Taxonomy" id="13221"/>
    <lineage>
        <taxon>Eukaryota</taxon>
        <taxon>Haptista</taxon>
        <taxon>Haptophyta</taxon>
        <taxon>Prymnesiophyceae</taxon>
        <taxon>Isochrysidales</taxon>
        <taxon>Isochrysidaceae</taxon>
        <taxon>Chrysotila</taxon>
    </lineage>
</organism>
<dbReference type="SUPFAM" id="SSF103473">
    <property type="entry name" value="MFS general substrate transporter"/>
    <property type="match status" value="1"/>
</dbReference>
<evidence type="ECO:0000256" key="2">
    <source>
        <dbReference type="ARBA" id="ARBA00022448"/>
    </source>
</evidence>
<evidence type="ECO:0000256" key="1">
    <source>
        <dbReference type="ARBA" id="ARBA00004141"/>
    </source>
</evidence>
<evidence type="ECO:0000313" key="9">
    <source>
        <dbReference type="EMBL" id="CAE0772237.1"/>
    </source>
</evidence>
<feature type="transmembrane region" description="Helical" evidence="6">
    <location>
        <begin position="153"/>
        <end position="172"/>
    </location>
</feature>
<evidence type="ECO:0000256" key="7">
    <source>
        <dbReference type="SAM" id="SignalP"/>
    </source>
</evidence>
<feature type="domain" description="Major facilitator superfamily (MFS) profile" evidence="8">
    <location>
        <begin position="77"/>
        <end position="509"/>
    </location>
</feature>
<protein>
    <recommendedName>
        <fullName evidence="8">Major facilitator superfamily (MFS) profile domain-containing protein</fullName>
    </recommendedName>
</protein>
<feature type="transmembrane region" description="Helical" evidence="6">
    <location>
        <begin position="428"/>
        <end position="447"/>
    </location>
</feature>
<keyword evidence="7" id="KW-0732">Signal</keyword>
<feature type="transmembrane region" description="Helical" evidence="6">
    <location>
        <begin position="489"/>
        <end position="507"/>
    </location>
</feature>
<feature type="transmembrane region" description="Helical" evidence="6">
    <location>
        <begin position="334"/>
        <end position="357"/>
    </location>
</feature>
<name>A0A7S4BPJ4_CHRCT</name>
<evidence type="ECO:0000256" key="6">
    <source>
        <dbReference type="SAM" id="Phobius"/>
    </source>
</evidence>
<comment type="subcellular location">
    <subcellularLocation>
        <location evidence="1">Membrane</location>
        <topology evidence="1">Multi-pass membrane protein</topology>
    </subcellularLocation>
</comment>
<dbReference type="AlphaFoldDB" id="A0A7S4BPJ4"/>
<feature type="transmembrane region" description="Helical" evidence="6">
    <location>
        <begin position="211"/>
        <end position="230"/>
    </location>
</feature>
<reference evidence="9" key="1">
    <citation type="submission" date="2021-01" db="EMBL/GenBank/DDBJ databases">
        <authorList>
            <person name="Corre E."/>
            <person name="Pelletier E."/>
            <person name="Niang G."/>
            <person name="Scheremetjew M."/>
            <person name="Finn R."/>
            <person name="Kale V."/>
            <person name="Holt S."/>
            <person name="Cochrane G."/>
            <person name="Meng A."/>
            <person name="Brown T."/>
            <person name="Cohen L."/>
        </authorList>
    </citation>
    <scope>NUCLEOTIDE SEQUENCE</scope>
    <source>
        <strain evidence="9">CCMP645</strain>
    </source>
</reference>
<dbReference type="InterPro" id="IPR052983">
    <property type="entry name" value="MFS_Riboflavin_Transporter"/>
</dbReference>
<evidence type="ECO:0000256" key="4">
    <source>
        <dbReference type="ARBA" id="ARBA00022989"/>
    </source>
</evidence>
<gene>
    <name evidence="9" type="ORF">PCAR00345_LOCUS24849</name>
</gene>
<proteinExistence type="predicted"/>
<feature type="signal peptide" evidence="7">
    <location>
        <begin position="1"/>
        <end position="23"/>
    </location>
</feature>
<dbReference type="PROSITE" id="PS50850">
    <property type="entry name" value="MFS"/>
    <property type="match status" value="1"/>
</dbReference>
<dbReference type="InterPro" id="IPR011701">
    <property type="entry name" value="MFS"/>
</dbReference>
<evidence type="ECO:0000259" key="8">
    <source>
        <dbReference type="PROSITE" id="PS50850"/>
    </source>
</evidence>
<dbReference type="InterPro" id="IPR036259">
    <property type="entry name" value="MFS_trans_sf"/>
</dbReference>